<name>A0A375FPD1_9BURK</name>
<reference evidence="4" key="1">
    <citation type="submission" date="2018-01" db="EMBL/GenBank/DDBJ databases">
        <authorList>
            <person name="Gaut B.S."/>
            <person name="Morton B.R."/>
            <person name="Clegg M.T."/>
            <person name="Duvall M.R."/>
        </authorList>
    </citation>
    <scope>NUCLEOTIDE SEQUENCE [LARGE SCALE GENOMIC DNA]</scope>
</reference>
<dbReference type="AlphaFoldDB" id="A0A375FPD1"/>
<dbReference type="EMBL" id="OGUS01000141">
    <property type="protein sequence ID" value="SPC22023.1"/>
    <property type="molecule type" value="Genomic_DNA"/>
</dbReference>
<organism evidence="2 4">
    <name type="scientific">Cupriavidus oxalaticus</name>
    <dbReference type="NCBI Taxonomy" id="96344"/>
    <lineage>
        <taxon>Bacteria</taxon>
        <taxon>Pseudomonadati</taxon>
        <taxon>Pseudomonadota</taxon>
        <taxon>Betaproteobacteria</taxon>
        <taxon>Burkholderiales</taxon>
        <taxon>Burkholderiaceae</taxon>
        <taxon>Cupriavidus</taxon>
    </lineage>
</organism>
<comment type="caution">
    <text evidence="2">The sequence shown here is derived from an EMBL/GenBank/DDBJ whole genome shotgun (WGS) entry which is preliminary data.</text>
</comment>
<dbReference type="EMBL" id="OGUS01000034">
    <property type="protein sequence ID" value="SPC05672.1"/>
    <property type="molecule type" value="Genomic_DNA"/>
</dbReference>
<evidence type="ECO:0000313" key="2">
    <source>
        <dbReference type="EMBL" id="SPC05672.1"/>
    </source>
</evidence>
<evidence type="ECO:0000256" key="1">
    <source>
        <dbReference type="SAM" id="Phobius"/>
    </source>
</evidence>
<keyword evidence="1" id="KW-1133">Transmembrane helix</keyword>
<sequence length="85" mass="9734">MRDLIFVFNGLGIPQGYTPVHCMLHFVLLIGILWNNIKSRSALLETRHASHPPRPNPCRHHWRRHHRLQRCLPPDEAGLEGCGAA</sequence>
<reference evidence="2" key="2">
    <citation type="submission" date="2018-01" db="EMBL/GenBank/DDBJ databases">
        <authorList>
            <person name="Clerissi C."/>
        </authorList>
    </citation>
    <scope>NUCLEOTIDE SEQUENCE</scope>
    <source>
        <strain evidence="2">Cupriavidus oxalaticus LMG 2235</strain>
    </source>
</reference>
<accession>A0A375FPD1</accession>
<evidence type="ECO:0000313" key="4">
    <source>
        <dbReference type="Proteomes" id="UP000256862"/>
    </source>
</evidence>
<protein>
    <submittedName>
        <fullName evidence="2">Uncharacterized protein</fullName>
    </submittedName>
</protein>
<proteinExistence type="predicted"/>
<feature type="transmembrane region" description="Helical" evidence="1">
    <location>
        <begin position="16"/>
        <end position="37"/>
    </location>
</feature>
<keyword evidence="1" id="KW-0812">Transmembrane</keyword>
<evidence type="ECO:0000313" key="3">
    <source>
        <dbReference type="EMBL" id="SPC22023.1"/>
    </source>
</evidence>
<gene>
    <name evidence="3" type="ORF">CO2235_MP60227</name>
    <name evidence="2" type="ORF">CO2235_U310004</name>
</gene>
<keyword evidence="1" id="KW-0472">Membrane</keyword>
<dbReference type="Proteomes" id="UP000256862">
    <property type="component" value="Plasmid CO2235_mp"/>
</dbReference>